<dbReference type="Pfam" id="PF00254">
    <property type="entry name" value="FKBP_C"/>
    <property type="match status" value="1"/>
</dbReference>
<proteinExistence type="inferred from homology"/>
<dbReference type="PANTHER" id="PTHR47861">
    <property type="entry name" value="FKBP-TYPE PEPTIDYL-PROLYL CIS-TRANS ISOMERASE SLYD"/>
    <property type="match status" value="1"/>
</dbReference>
<dbReference type="Gene3D" id="3.10.50.40">
    <property type="match status" value="1"/>
</dbReference>
<comment type="subcellular location">
    <subcellularLocation>
        <location evidence="2">Cytoplasm</location>
    </subcellularLocation>
</comment>
<dbReference type="PROSITE" id="PS50059">
    <property type="entry name" value="FKBP_PPIASE"/>
    <property type="match status" value="1"/>
</dbReference>
<evidence type="ECO:0000256" key="6">
    <source>
        <dbReference type="ARBA" id="ARBA00023186"/>
    </source>
</evidence>
<evidence type="ECO:0000259" key="11">
    <source>
        <dbReference type="PROSITE" id="PS50059"/>
    </source>
</evidence>
<evidence type="ECO:0000256" key="5">
    <source>
        <dbReference type="ARBA" id="ARBA00023110"/>
    </source>
</evidence>
<evidence type="ECO:0000256" key="8">
    <source>
        <dbReference type="ARBA" id="ARBA00037071"/>
    </source>
</evidence>
<keyword evidence="7 9" id="KW-0413">Isomerase</keyword>
<evidence type="ECO:0000313" key="12">
    <source>
        <dbReference type="EMBL" id="AFZ67375.1"/>
    </source>
</evidence>
<dbReference type="SUPFAM" id="SSF54534">
    <property type="entry name" value="FKBP-like"/>
    <property type="match status" value="1"/>
</dbReference>
<feature type="domain" description="PPIase FKBP-type" evidence="11">
    <location>
        <begin position="6"/>
        <end position="93"/>
    </location>
</feature>
<organism evidence="12 13">
    <name type="scientific">Deinococcus peraridilitoris (strain DSM 19664 / LMG 22246 / CIP 109416 / KR-200)</name>
    <dbReference type="NCBI Taxonomy" id="937777"/>
    <lineage>
        <taxon>Bacteria</taxon>
        <taxon>Thermotogati</taxon>
        <taxon>Deinococcota</taxon>
        <taxon>Deinococci</taxon>
        <taxon>Deinococcales</taxon>
        <taxon>Deinococcaceae</taxon>
        <taxon>Deinococcus</taxon>
    </lineage>
</organism>
<dbReference type="EC" id="5.2.1.8" evidence="10"/>
<evidence type="ECO:0000256" key="1">
    <source>
        <dbReference type="ARBA" id="ARBA00000971"/>
    </source>
</evidence>
<keyword evidence="13" id="KW-1185">Reference proteome</keyword>
<protein>
    <recommendedName>
        <fullName evidence="10">Peptidyl-prolyl cis-trans isomerase</fullName>
        <ecNumber evidence="10">5.2.1.8</ecNumber>
    </recommendedName>
</protein>
<keyword evidence="5 9" id="KW-0697">Rotamase</keyword>
<dbReference type="PATRIC" id="fig|937777.3.peg.1860"/>
<dbReference type="KEGG" id="dpd:Deipe_1859"/>
<dbReference type="GO" id="GO:0042026">
    <property type="term" value="P:protein refolding"/>
    <property type="evidence" value="ECO:0007669"/>
    <property type="project" value="UniProtKB-ARBA"/>
</dbReference>
<evidence type="ECO:0000313" key="13">
    <source>
        <dbReference type="Proteomes" id="UP000010467"/>
    </source>
</evidence>
<sequence>MKITENKVVELEYVLRVGGEIVDESEPGEPLVYLHGHSNIIPGLERALEGKQVGDSLQVTVPPEEGYGERDEENVQVLPREDFEDDVEVGASYYAQSEDGSITPLTVIEVLPEGVRVDFNPPLAGETLDFQVSVKGIRDATSEELEHGHVHGGDLDEEE</sequence>
<comment type="catalytic activity">
    <reaction evidence="1 9 10">
        <text>[protein]-peptidylproline (omega=180) = [protein]-peptidylproline (omega=0)</text>
        <dbReference type="Rhea" id="RHEA:16237"/>
        <dbReference type="Rhea" id="RHEA-COMP:10747"/>
        <dbReference type="Rhea" id="RHEA-COMP:10748"/>
        <dbReference type="ChEBI" id="CHEBI:83833"/>
        <dbReference type="ChEBI" id="CHEBI:83834"/>
        <dbReference type="EC" id="5.2.1.8"/>
    </reaction>
</comment>
<dbReference type="AlphaFoldDB" id="L0A2Y7"/>
<gene>
    <name evidence="12" type="ordered locus">Deipe_1859</name>
</gene>
<reference evidence="13" key="1">
    <citation type="submission" date="2012-03" db="EMBL/GenBank/DDBJ databases">
        <title>Complete sequence of chromosome of Deinococcus peraridilitoris DSM 19664.</title>
        <authorList>
            <person name="Lucas S."/>
            <person name="Copeland A."/>
            <person name="Lapidus A."/>
            <person name="Glavina del Rio T."/>
            <person name="Dalin E."/>
            <person name="Tice H."/>
            <person name="Bruce D."/>
            <person name="Goodwin L."/>
            <person name="Pitluck S."/>
            <person name="Peters L."/>
            <person name="Mikhailova N."/>
            <person name="Lu M."/>
            <person name="Kyrpides N."/>
            <person name="Mavromatis K."/>
            <person name="Ivanova N."/>
            <person name="Brettin T."/>
            <person name="Detter J.C."/>
            <person name="Han C."/>
            <person name="Larimer F."/>
            <person name="Land M."/>
            <person name="Hauser L."/>
            <person name="Markowitz V."/>
            <person name="Cheng J.-F."/>
            <person name="Hugenholtz P."/>
            <person name="Woyke T."/>
            <person name="Wu D."/>
            <person name="Pukall R."/>
            <person name="Steenblock K."/>
            <person name="Brambilla E."/>
            <person name="Klenk H.-P."/>
            <person name="Eisen J.A."/>
        </authorList>
    </citation>
    <scope>NUCLEOTIDE SEQUENCE [LARGE SCALE GENOMIC DNA]</scope>
    <source>
        <strain evidence="13">DSM 19664 / LMG 22246 / CIP 109416 / KR-200</strain>
    </source>
</reference>
<evidence type="ECO:0000256" key="4">
    <source>
        <dbReference type="ARBA" id="ARBA00022490"/>
    </source>
</evidence>
<dbReference type="RefSeq" id="WP_015235680.1">
    <property type="nucleotide sequence ID" value="NC_019793.1"/>
</dbReference>
<evidence type="ECO:0000256" key="2">
    <source>
        <dbReference type="ARBA" id="ARBA00004496"/>
    </source>
</evidence>
<evidence type="ECO:0000256" key="3">
    <source>
        <dbReference type="ARBA" id="ARBA00006577"/>
    </source>
</evidence>
<evidence type="ECO:0000256" key="7">
    <source>
        <dbReference type="ARBA" id="ARBA00023235"/>
    </source>
</evidence>
<name>L0A2Y7_DEIPD</name>
<dbReference type="eggNOG" id="COG1047">
    <property type="taxonomic scope" value="Bacteria"/>
</dbReference>
<evidence type="ECO:0000256" key="10">
    <source>
        <dbReference type="RuleBase" id="RU003915"/>
    </source>
</evidence>
<dbReference type="InterPro" id="IPR046357">
    <property type="entry name" value="PPIase_dom_sf"/>
</dbReference>
<keyword evidence="4" id="KW-0963">Cytoplasm</keyword>
<comment type="similarity">
    <text evidence="3 10">Belongs to the FKBP-type PPIase family.</text>
</comment>
<dbReference type="Proteomes" id="UP000010467">
    <property type="component" value="Chromosome"/>
</dbReference>
<keyword evidence="6" id="KW-0143">Chaperone</keyword>
<dbReference type="STRING" id="937777.Deipe_1859"/>
<dbReference type="PANTHER" id="PTHR47861:SF3">
    <property type="entry name" value="FKBP-TYPE PEPTIDYL-PROLYL CIS-TRANS ISOMERASE SLYD"/>
    <property type="match status" value="1"/>
</dbReference>
<dbReference type="InterPro" id="IPR001179">
    <property type="entry name" value="PPIase_FKBP_dom"/>
</dbReference>
<dbReference type="GO" id="GO:0005737">
    <property type="term" value="C:cytoplasm"/>
    <property type="evidence" value="ECO:0007669"/>
    <property type="project" value="UniProtKB-SubCell"/>
</dbReference>
<accession>L0A2Y7</accession>
<evidence type="ECO:0000256" key="9">
    <source>
        <dbReference type="PROSITE-ProRule" id="PRU00277"/>
    </source>
</evidence>
<comment type="function">
    <text evidence="8">Also involved in hydrogenase metallocenter assembly, probably by participating in the nickel insertion step. This function in hydrogenase biosynthesis requires chaperone activity and the presence of the metal-binding domain, but not PPIase activity.</text>
</comment>
<dbReference type="HOGENOM" id="CLU_098197_1_0_0"/>
<dbReference type="GO" id="GO:0003755">
    <property type="term" value="F:peptidyl-prolyl cis-trans isomerase activity"/>
    <property type="evidence" value="ECO:0007669"/>
    <property type="project" value="UniProtKB-UniRule"/>
</dbReference>
<dbReference type="OrthoDB" id="9808891at2"/>
<dbReference type="EMBL" id="CP003382">
    <property type="protein sequence ID" value="AFZ67375.1"/>
    <property type="molecule type" value="Genomic_DNA"/>
</dbReference>